<proteinExistence type="predicted"/>
<reference evidence="2" key="2">
    <citation type="journal article" date="2015" name="Data Brief">
        <title>Shoot transcriptome of the giant reed, Arundo donax.</title>
        <authorList>
            <person name="Barrero R.A."/>
            <person name="Guerrero F.D."/>
            <person name="Moolhuijzen P."/>
            <person name="Goolsby J.A."/>
            <person name="Tidwell J."/>
            <person name="Bellgard S.E."/>
            <person name="Bellgard M.I."/>
        </authorList>
    </citation>
    <scope>NUCLEOTIDE SEQUENCE</scope>
    <source>
        <tissue evidence="2">Shoot tissue taken approximately 20 cm above the soil surface</tissue>
    </source>
</reference>
<evidence type="ECO:0000313" key="2">
    <source>
        <dbReference type="EMBL" id="JAE14818.1"/>
    </source>
</evidence>
<sequence>MRPGRRGAGRSGARARRRRRPGPLPPPTPRTPWRGCRSSPAALRRS</sequence>
<protein>
    <submittedName>
        <fullName evidence="2">Uncharacterized protein</fullName>
    </submittedName>
</protein>
<dbReference type="AlphaFoldDB" id="A0A0A9G2D6"/>
<organism evidence="2">
    <name type="scientific">Arundo donax</name>
    <name type="common">Giant reed</name>
    <name type="synonym">Donax arundinaceus</name>
    <dbReference type="NCBI Taxonomy" id="35708"/>
    <lineage>
        <taxon>Eukaryota</taxon>
        <taxon>Viridiplantae</taxon>
        <taxon>Streptophyta</taxon>
        <taxon>Embryophyta</taxon>
        <taxon>Tracheophyta</taxon>
        <taxon>Spermatophyta</taxon>
        <taxon>Magnoliopsida</taxon>
        <taxon>Liliopsida</taxon>
        <taxon>Poales</taxon>
        <taxon>Poaceae</taxon>
        <taxon>PACMAD clade</taxon>
        <taxon>Arundinoideae</taxon>
        <taxon>Arundineae</taxon>
        <taxon>Arundo</taxon>
    </lineage>
</organism>
<accession>A0A0A9G2D6</accession>
<name>A0A0A9G2D6_ARUDO</name>
<dbReference type="EMBL" id="GBRH01183078">
    <property type="protein sequence ID" value="JAE14818.1"/>
    <property type="molecule type" value="Transcribed_RNA"/>
</dbReference>
<reference evidence="2" key="1">
    <citation type="submission" date="2014-09" db="EMBL/GenBank/DDBJ databases">
        <authorList>
            <person name="Magalhaes I.L.F."/>
            <person name="Oliveira U."/>
            <person name="Santos F.R."/>
            <person name="Vidigal T.H.D.A."/>
            <person name="Brescovit A.D."/>
            <person name="Santos A.J."/>
        </authorList>
    </citation>
    <scope>NUCLEOTIDE SEQUENCE</scope>
    <source>
        <tissue evidence="2">Shoot tissue taken approximately 20 cm above the soil surface</tissue>
    </source>
</reference>
<feature type="compositionally biased region" description="Basic residues" evidence="1">
    <location>
        <begin position="1"/>
        <end position="21"/>
    </location>
</feature>
<evidence type="ECO:0000256" key="1">
    <source>
        <dbReference type="SAM" id="MobiDB-lite"/>
    </source>
</evidence>
<feature type="region of interest" description="Disordered" evidence="1">
    <location>
        <begin position="1"/>
        <end position="46"/>
    </location>
</feature>